<keyword evidence="2" id="KW-1185">Reference proteome</keyword>
<gene>
    <name evidence="1" type="ORF">KSF_105350</name>
</gene>
<accession>A0A8J3NAL4</accession>
<evidence type="ECO:0000313" key="1">
    <source>
        <dbReference type="EMBL" id="GHP00488.1"/>
    </source>
</evidence>
<name>A0A8J3NAL4_9CHLR</name>
<dbReference type="EMBL" id="BNJK01000002">
    <property type="protein sequence ID" value="GHP00488.1"/>
    <property type="molecule type" value="Genomic_DNA"/>
</dbReference>
<organism evidence="1 2">
    <name type="scientific">Reticulibacter mediterranei</name>
    <dbReference type="NCBI Taxonomy" id="2778369"/>
    <lineage>
        <taxon>Bacteria</taxon>
        <taxon>Bacillati</taxon>
        <taxon>Chloroflexota</taxon>
        <taxon>Ktedonobacteria</taxon>
        <taxon>Ktedonobacterales</taxon>
        <taxon>Reticulibacteraceae</taxon>
        <taxon>Reticulibacter</taxon>
    </lineage>
</organism>
<evidence type="ECO:0000313" key="2">
    <source>
        <dbReference type="Proteomes" id="UP000597444"/>
    </source>
</evidence>
<reference evidence="1" key="1">
    <citation type="submission" date="2020-10" db="EMBL/GenBank/DDBJ databases">
        <title>Taxonomic study of unclassified bacteria belonging to the class Ktedonobacteria.</title>
        <authorList>
            <person name="Yabe S."/>
            <person name="Wang C.M."/>
            <person name="Zheng Y."/>
            <person name="Sakai Y."/>
            <person name="Cavaletti L."/>
            <person name="Monciardini P."/>
            <person name="Donadio S."/>
        </authorList>
    </citation>
    <scope>NUCLEOTIDE SEQUENCE</scope>
    <source>
        <strain evidence="1">ID150040</strain>
    </source>
</reference>
<sequence>MKKSSSRKDYRRRKKVILNLADRGGRIECWQFRAHAIRASRARFCHLNYLNIVSKKNDAKWDAEIEDMKDLSMSSSKSS</sequence>
<protein>
    <submittedName>
        <fullName evidence="1">Uncharacterized protein</fullName>
    </submittedName>
</protein>
<dbReference type="AlphaFoldDB" id="A0A8J3NAL4"/>
<comment type="caution">
    <text evidence="1">The sequence shown here is derived from an EMBL/GenBank/DDBJ whole genome shotgun (WGS) entry which is preliminary data.</text>
</comment>
<proteinExistence type="predicted"/>
<dbReference type="Proteomes" id="UP000597444">
    <property type="component" value="Unassembled WGS sequence"/>
</dbReference>